<keyword evidence="3" id="KW-1185">Reference proteome</keyword>
<dbReference type="OrthoDB" id="10685437at2759"/>
<dbReference type="Proteomes" id="UP000006757">
    <property type="component" value="Unassembled WGS sequence"/>
</dbReference>
<gene>
    <name evidence="2" type="ORF">A1Q2_00198</name>
</gene>
<comment type="caution">
    <text evidence="2">The sequence shown here is derived from an EMBL/GenBank/DDBJ whole genome shotgun (WGS) entry which is preliminary data.</text>
</comment>
<feature type="region of interest" description="Disordered" evidence="1">
    <location>
        <begin position="187"/>
        <end position="206"/>
    </location>
</feature>
<organism evidence="2 3">
    <name type="scientific">Trichosporon asahii var. asahii (strain CBS 8904)</name>
    <name type="common">Yeast</name>
    <dbReference type="NCBI Taxonomy" id="1220162"/>
    <lineage>
        <taxon>Eukaryota</taxon>
        <taxon>Fungi</taxon>
        <taxon>Dikarya</taxon>
        <taxon>Basidiomycota</taxon>
        <taxon>Agaricomycotina</taxon>
        <taxon>Tremellomycetes</taxon>
        <taxon>Trichosporonales</taxon>
        <taxon>Trichosporonaceae</taxon>
        <taxon>Trichosporon</taxon>
    </lineage>
</organism>
<name>K1W0T9_TRIAC</name>
<evidence type="ECO:0000313" key="3">
    <source>
        <dbReference type="Proteomes" id="UP000006757"/>
    </source>
</evidence>
<sequence length="419" mass="46540">MRTSFSYQNYPNLWDDILDYTSTEALSELRLVDHALCSAIDRRIRHVVLTSGGDPVDGPYGALVNSCDSTTGLQMSTFPSLHLITCGCCSTRCEEEECAPALEQVPLTRLTRVADIRGVLHYHFRLHGMSQVFPRLETVRLTHDAEGRHFAFQPMDAHTLVLFPSPAGLQVCRDHSACKDLVDPRWPDDEDSDEFENPWASEPAAWPTPPPWPSMLHDLLPASETGEIRPGTRRVVVNFGGHVANPAASFHCLYSPGEDVEEIVFVLPHITALDAKGTVSAADPHELVEVMRSPTARHTVVGAECVGEGFADGVRHALKCLTYAIAHPDVDYNIDDEITRDMSPLNRSLYSARANVLREEQRLFAHVRGGPEAGEPKLSLQQKIEGQLSRLDFLTVGEYRKRVGDETATLHLMQYAGRQ</sequence>
<evidence type="ECO:0000313" key="2">
    <source>
        <dbReference type="EMBL" id="EKD05437.1"/>
    </source>
</evidence>
<protein>
    <submittedName>
        <fullName evidence="2">Uncharacterized protein</fullName>
    </submittedName>
</protein>
<reference evidence="2 3" key="1">
    <citation type="journal article" date="2012" name="Eukaryot. Cell">
        <title>Genome sequence of the Trichosporon asahii environmental strain CBS 8904.</title>
        <authorList>
            <person name="Yang R.Y."/>
            <person name="Li H.T."/>
            <person name="Zhu H."/>
            <person name="Zhou G.P."/>
            <person name="Wang M."/>
            <person name="Wang L."/>
        </authorList>
    </citation>
    <scope>NUCLEOTIDE SEQUENCE [LARGE SCALE GENOMIC DNA]</scope>
    <source>
        <strain evidence="2 3">CBS 8904</strain>
    </source>
</reference>
<dbReference type="EMBL" id="AMBO01000091">
    <property type="protein sequence ID" value="EKD05437.1"/>
    <property type="molecule type" value="Genomic_DNA"/>
</dbReference>
<dbReference type="HOGENOM" id="CLU_631913_0_0_1"/>
<accession>K1W0T9</accession>
<proteinExistence type="predicted"/>
<dbReference type="AlphaFoldDB" id="K1W0T9"/>
<dbReference type="InParanoid" id="K1W0T9"/>
<evidence type="ECO:0000256" key="1">
    <source>
        <dbReference type="SAM" id="MobiDB-lite"/>
    </source>
</evidence>